<name>A0A348HFM7_9GAMM</name>
<keyword evidence="2" id="KW-1185">Reference proteome</keyword>
<dbReference type="EMBL" id="AP018933">
    <property type="protein sequence ID" value="BBG30429.1"/>
    <property type="molecule type" value="Genomic_DNA"/>
</dbReference>
<accession>A0A348HFM7</accession>
<dbReference type="Proteomes" id="UP000267342">
    <property type="component" value="Chromosome"/>
</dbReference>
<dbReference type="KEGG" id="zpl:ZBT109_1673"/>
<organism evidence="1 2">
    <name type="scientific">Zymobacter palmae</name>
    <dbReference type="NCBI Taxonomy" id="33074"/>
    <lineage>
        <taxon>Bacteria</taxon>
        <taxon>Pseudomonadati</taxon>
        <taxon>Pseudomonadota</taxon>
        <taxon>Gammaproteobacteria</taxon>
        <taxon>Oceanospirillales</taxon>
        <taxon>Halomonadaceae</taxon>
        <taxon>Zymobacter group</taxon>
        <taxon>Zymobacter</taxon>
    </lineage>
</organism>
<sequence length="45" mass="4881">MDQNVSQSSLCEASGRDDVDTVRSFRVLVGCARVLEVPAVGTLLW</sequence>
<dbReference type="AlphaFoldDB" id="A0A348HFM7"/>
<reference evidence="1 2" key="1">
    <citation type="submission" date="2018-09" db="EMBL/GenBank/DDBJ databases">
        <title>Zymobacter palmae IAM14233 (=T109) whole genome analysis.</title>
        <authorList>
            <person name="Yanase H."/>
        </authorList>
    </citation>
    <scope>NUCLEOTIDE SEQUENCE [LARGE SCALE GENOMIC DNA]</scope>
    <source>
        <strain evidence="1 2">IAM14233</strain>
    </source>
</reference>
<evidence type="ECO:0000313" key="1">
    <source>
        <dbReference type="EMBL" id="BBG30429.1"/>
    </source>
</evidence>
<gene>
    <name evidence="1" type="ORF">ZBT109_1673</name>
</gene>
<evidence type="ECO:0000313" key="2">
    <source>
        <dbReference type="Proteomes" id="UP000267342"/>
    </source>
</evidence>
<protein>
    <submittedName>
        <fullName evidence="1">Permeases of the major facilitator</fullName>
    </submittedName>
</protein>
<proteinExistence type="predicted"/>